<accession>A0A0R3U7Y7</accession>
<dbReference type="OrthoDB" id="422362at2759"/>
<evidence type="ECO:0000313" key="5">
    <source>
        <dbReference type="WBParaSite" id="MCU_009892-RB"/>
    </source>
</evidence>
<dbReference type="InterPro" id="IPR043151">
    <property type="entry name" value="BAH_sf"/>
</dbReference>
<feature type="domain" description="BAH" evidence="2">
    <location>
        <begin position="58"/>
        <end position="199"/>
    </location>
</feature>
<evidence type="ECO:0000313" key="3">
    <source>
        <dbReference type="EMBL" id="VDD76956.1"/>
    </source>
</evidence>
<organism evidence="3 4">
    <name type="scientific">Mesocestoides corti</name>
    <name type="common">Flatworm</name>
    <dbReference type="NCBI Taxonomy" id="53468"/>
    <lineage>
        <taxon>Eukaryota</taxon>
        <taxon>Metazoa</taxon>
        <taxon>Spiralia</taxon>
        <taxon>Lophotrochozoa</taxon>
        <taxon>Platyhelminthes</taxon>
        <taxon>Cestoda</taxon>
        <taxon>Eucestoda</taxon>
        <taxon>Cyclophyllidea</taxon>
        <taxon>Mesocestoididae</taxon>
        <taxon>Mesocestoides</taxon>
    </lineage>
</organism>
<dbReference type="EMBL" id="UXSR01000571">
    <property type="protein sequence ID" value="VDD76956.1"/>
    <property type="molecule type" value="Genomic_DNA"/>
</dbReference>
<dbReference type="Gene3D" id="2.30.30.490">
    <property type="match status" value="1"/>
</dbReference>
<reference evidence="5" key="2">
    <citation type="submission" date="2019-11" db="UniProtKB">
        <authorList>
            <consortium name="WormBaseParasite"/>
        </authorList>
    </citation>
    <scope>IDENTIFICATION</scope>
</reference>
<feature type="region of interest" description="Disordered" evidence="1">
    <location>
        <begin position="659"/>
        <end position="699"/>
    </location>
</feature>
<feature type="compositionally biased region" description="Basic residues" evidence="1">
    <location>
        <begin position="682"/>
        <end position="692"/>
    </location>
</feature>
<dbReference type="STRING" id="53468.A0A0R3U7Y7"/>
<evidence type="ECO:0000313" key="4">
    <source>
        <dbReference type="Proteomes" id="UP000267029"/>
    </source>
</evidence>
<gene>
    <name evidence="3" type="ORF">MCOS_LOCUS2959</name>
</gene>
<dbReference type="AlphaFoldDB" id="A0A0R3U7Y7"/>
<dbReference type="Proteomes" id="UP000267029">
    <property type="component" value="Unassembled WGS sequence"/>
</dbReference>
<dbReference type="InterPro" id="IPR001025">
    <property type="entry name" value="BAH_dom"/>
</dbReference>
<sequence length="712" mass="78154">MIDHTRLLQDYPRTLAVSLAVHNVAAVFRDDVSRHDYWSLGTEDDQFLTDEFAIIHRRDYETSSACLENDRPPLAFASEAIVVRIYRLWKDTDGKSWMEGGAFLRPYDLPSSVLSTTDALWHPRELVYDETSRLVLPLSALRGRCSVLSPSIYRLGRPADLPAVLRSGGGENDHHDPHPLVFLCERLMTKNSAGELLFQDIAPAYLKVTMKPYYFLRHPESSALRAAIVRSSTPSELSALDAVAPLGEIVPSGVESGKLFAPFCKRRWRETEEEPVEESKAEDSSSVWTNEPPSMGQRKTGRSLDAVLARLKPIPLPTNTANTNGTFHHGPRKSQCVKLISSSHGSSTSKSPTKKRSRGLSTSASKPSVTTLTFMQLQQQIALGDDTLTKEAASPVTTPKRRGRKPKPVTFGPLRDDDVDEQIEFEECADVSSPSSPKEAVVADITEEEGVVHTCDSLVVEVLCHVATADDPVSDELLPPPEVLEEPAVQIVSAVDFGGPEECLPVCCDQVVMETPPLATLDVIVHECVGSVSTPVEGNDAATAVAHASSPPAHEIAHARPTPRILHAEFEATPEAVLDIHPVFESVEFLESMPFLVEGVANTMLQAQITSSCVLKEPETCLRQNFEDAYQPISSSSESSSEGSVDVVNDDSRRLKTVWVRTSDGDEQEDSKEQRRSNLSSSRRRKGSSPKKRVFEDPEFVLDLSAKSSGDE</sequence>
<dbReference type="WBParaSite" id="MCU_009892-RB">
    <property type="protein sequence ID" value="MCU_009892-RB"/>
    <property type="gene ID" value="MCU_009892"/>
</dbReference>
<name>A0A0R3U7Y7_MESCO</name>
<dbReference type="PROSITE" id="PS51038">
    <property type="entry name" value="BAH"/>
    <property type="match status" value="1"/>
</dbReference>
<feature type="region of interest" description="Disordered" evidence="1">
    <location>
        <begin position="315"/>
        <end position="368"/>
    </location>
</feature>
<keyword evidence="4" id="KW-1185">Reference proteome</keyword>
<feature type="compositionally biased region" description="Polar residues" evidence="1">
    <location>
        <begin position="317"/>
        <end position="326"/>
    </location>
</feature>
<feature type="compositionally biased region" description="Low complexity" evidence="1">
    <location>
        <begin position="341"/>
        <end position="351"/>
    </location>
</feature>
<proteinExistence type="predicted"/>
<protein>
    <submittedName>
        <fullName evidence="5">BAH domain-containing protein</fullName>
    </submittedName>
</protein>
<evidence type="ECO:0000256" key="1">
    <source>
        <dbReference type="SAM" id="MobiDB-lite"/>
    </source>
</evidence>
<evidence type="ECO:0000259" key="2">
    <source>
        <dbReference type="PROSITE" id="PS51038"/>
    </source>
</evidence>
<reference evidence="3 4" key="1">
    <citation type="submission" date="2018-10" db="EMBL/GenBank/DDBJ databases">
        <authorList>
            <consortium name="Pathogen Informatics"/>
        </authorList>
    </citation>
    <scope>NUCLEOTIDE SEQUENCE [LARGE SCALE GENOMIC DNA]</scope>
</reference>
<feature type="region of interest" description="Disordered" evidence="1">
    <location>
        <begin position="388"/>
        <end position="415"/>
    </location>
</feature>
<feature type="region of interest" description="Disordered" evidence="1">
    <location>
        <begin position="271"/>
        <end position="300"/>
    </location>
</feature>
<dbReference type="GO" id="GO:0003682">
    <property type="term" value="F:chromatin binding"/>
    <property type="evidence" value="ECO:0007669"/>
    <property type="project" value="InterPro"/>
</dbReference>